<dbReference type="InterPro" id="IPR027357">
    <property type="entry name" value="DOCKER_dom"/>
</dbReference>
<keyword evidence="4" id="KW-1185">Reference proteome</keyword>
<dbReference type="Gene3D" id="1.20.58.740">
    <property type="match status" value="1"/>
</dbReference>
<dbReference type="PANTHER" id="PTHR23317">
    <property type="entry name" value="DEDICATOR OF CYTOKINESIS DOCK"/>
    <property type="match status" value="1"/>
</dbReference>
<dbReference type="InterPro" id="IPR043162">
    <property type="entry name" value="DOCK_C_lobe_C"/>
</dbReference>
<evidence type="ECO:0000313" key="3">
    <source>
        <dbReference type="EMBL" id="OTF82345.1"/>
    </source>
</evidence>
<sequence length="235" mass="26880">SNDTSNGNGKQCGNLIIVVTHVTPYIENARNQFEKNVGVQQFVYEQRLESKIAQSVAEQYKKRVILTASHSFPYFLKRIPVVSKKQVILNPIDVAIDEMQERVHQLEHVIMNQDVKHLQLVLQGSVHATVNCGPIAYANAFLKTKPNTDDDDIGEEDFDESQKHLKFLFEQFLDLCESALKLNERLIQANQTEYHNNLKLNFEKLKSELDFLNHRSSYIPIFDAISGPTFAPFSC</sequence>
<protein>
    <recommendedName>
        <fullName evidence="2">DOCKER domain-containing protein</fullName>
    </recommendedName>
</protein>
<dbReference type="AlphaFoldDB" id="A0A1Y3BT52"/>
<dbReference type="GO" id="GO:0007264">
    <property type="term" value="P:small GTPase-mediated signal transduction"/>
    <property type="evidence" value="ECO:0007669"/>
    <property type="project" value="InterPro"/>
</dbReference>
<dbReference type="InterPro" id="IPR026791">
    <property type="entry name" value="DOCK"/>
</dbReference>
<dbReference type="InterPro" id="IPR046770">
    <property type="entry name" value="DOCKER_Lobe_B"/>
</dbReference>
<dbReference type="PROSITE" id="PS51651">
    <property type="entry name" value="DOCKER"/>
    <property type="match status" value="1"/>
</dbReference>
<accession>A0A1Y3BT52</accession>
<feature type="domain" description="DOCKER" evidence="2">
    <location>
        <begin position="1"/>
        <end position="218"/>
    </location>
</feature>
<feature type="non-terminal residue" evidence="3">
    <location>
        <position position="1"/>
    </location>
</feature>
<dbReference type="InterPro" id="IPR046773">
    <property type="entry name" value="DOCKER_Lobe_C"/>
</dbReference>
<name>A0A1Y3BT52_EURMA</name>
<comment type="similarity">
    <text evidence="1">Belongs to the DOCK family.</text>
</comment>
<comment type="caution">
    <text evidence="3">The sequence shown here is derived from an EMBL/GenBank/DDBJ whole genome shotgun (WGS) entry which is preliminary data.</text>
</comment>
<dbReference type="EMBL" id="MUJZ01008906">
    <property type="protein sequence ID" value="OTF82345.1"/>
    <property type="molecule type" value="Genomic_DNA"/>
</dbReference>
<dbReference type="GO" id="GO:0005085">
    <property type="term" value="F:guanyl-nucleotide exchange factor activity"/>
    <property type="evidence" value="ECO:0007669"/>
    <property type="project" value="InterPro"/>
</dbReference>
<proteinExistence type="inferred from homology"/>
<dbReference type="Proteomes" id="UP000194236">
    <property type="component" value="Unassembled WGS sequence"/>
</dbReference>
<reference evidence="3 4" key="1">
    <citation type="submission" date="2017-03" db="EMBL/GenBank/DDBJ databases">
        <title>Genome Survey of Euroglyphus maynei.</title>
        <authorList>
            <person name="Arlian L.G."/>
            <person name="Morgan M.S."/>
            <person name="Rider S.D."/>
        </authorList>
    </citation>
    <scope>NUCLEOTIDE SEQUENCE [LARGE SCALE GENOMIC DNA]</scope>
    <source>
        <strain evidence="3">Arlian Lab</strain>
        <tissue evidence="3">Whole body</tissue>
    </source>
</reference>
<dbReference type="Pfam" id="PF20421">
    <property type="entry name" value="DHR-2_Lobe_C"/>
    <property type="match status" value="1"/>
</dbReference>
<evidence type="ECO:0000259" key="2">
    <source>
        <dbReference type="PROSITE" id="PS51651"/>
    </source>
</evidence>
<organism evidence="3 4">
    <name type="scientific">Euroglyphus maynei</name>
    <name type="common">Mayne's house dust mite</name>
    <dbReference type="NCBI Taxonomy" id="6958"/>
    <lineage>
        <taxon>Eukaryota</taxon>
        <taxon>Metazoa</taxon>
        <taxon>Ecdysozoa</taxon>
        <taxon>Arthropoda</taxon>
        <taxon>Chelicerata</taxon>
        <taxon>Arachnida</taxon>
        <taxon>Acari</taxon>
        <taxon>Acariformes</taxon>
        <taxon>Sarcoptiformes</taxon>
        <taxon>Astigmata</taxon>
        <taxon>Psoroptidia</taxon>
        <taxon>Analgoidea</taxon>
        <taxon>Pyroglyphidae</taxon>
        <taxon>Pyroglyphinae</taxon>
        <taxon>Euroglyphus</taxon>
    </lineage>
</organism>
<evidence type="ECO:0000256" key="1">
    <source>
        <dbReference type="PROSITE-ProRule" id="PRU00984"/>
    </source>
</evidence>
<dbReference type="Pfam" id="PF20422">
    <property type="entry name" value="DHR-2_Lobe_B"/>
    <property type="match status" value="1"/>
</dbReference>
<evidence type="ECO:0000313" key="4">
    <source>
        <dbReference type="Proteomes" id="UP000194236"/>
    </source>
</evidence>
<gene>
    <name evidence="3" type="ORF">BLA29_004150</name>
</gene>
<dbReference type="PANTHER" id="PTHR23317:SF76">
    <property type="entry name" value="LD20667P"/>
    <property type="match status" value="1"/>
</dbReference>
<dbReference type="OrthoDB" id="47328at2759"/>